<dbReference type="AlphaFoldDB" id="Q310L9"/>
<evidence type="ECO:0000256" key="6">
    <source>
        <dbReference type="ARBA" id="ARBA00022679"/>
    </source>
</evidence>
<evidence type="ECO:0000313" key="10">
    <source>
        <dbReference type="EMBL" id="ABB38627.1"/>
    </source>
</evidence>
<dbReference type="PANTHER" id="PTHR30573:SF0">
    <property type="entry name" value="QUINOLINATE SYNTHASE, CHLOROPLASTIC"/>
    <property type="match status" value="1"/>
</dbReference>
<reference evidence="10 11" key="1">
    <citation type="journal article" date="2011" name="J. Bacteriol.">
        <title>Complete genome sequence and updated annotation of Desulfovibrio alaskensis G20.</title>
        <authorList>
            <person name="Hauser L.J."/>
            <person name="Land M.L."/>
            <person name="Brown S.D."/>
            <person name="Larimer F."/>
            <person name="Keller K.L."/>
            <person name="Rapp-Giles B.J."/>
            <person name="Price M.N."/>
            <person name="Lin M."/>
            <person name="Bruce D.C."/>
            <person name="Detter J.C."/>
            <person name="Tapia R."/>
            <person name="Han C.S."/>
            <person name="Goodwin L.A."/>
            <person name="Cheng J.F."/>
            <person name="Pitluck S."/>
            <person name="Copeland A."/>
            <person name="Lucas S."/>
            <person name="Nolan M."/>
            <person name="Lapidus A.L."/>
            <person name="Palumbo A.V."/>
            <person name="Wall J.D."/>
        </authorList>
    </citation>
    <scope>NUCLEOTIDE SEQUENCE [LARGE SCALE GENOMIC DNA]</scope>
    <source>
        <strain evidence="11">ATCC BAA 1058 / DSM 17464 / G20</strain>
    </source>
</reference>
<dbReference type="GO" id="GO:0051539">
    <property type="term" value="F:4 iron, 4 sulfur cluster binding"/>
    <property type="evidence" value="ECO:0007669"/>
    <property type="project" value="UniProtKB-KW"/>
</dbReference>
<dbReference type="PANTHER" id="PTHR30573">
    <property type="entry name" value="QUINOLINATE SYNTHETASE A"/>
    <property type="match status" value="1"/>
</dbReference>
<evidence type="ECO:0000256" key="1">
    <source>
        <dbReference type="ARBA" id="ARBA00001966"/>
    </source>
</evidence>
<keyword evidence="9" id="KW-0411">Iron-sulfur</keyword>
<dbReference type="GO" id="GO:0034628">
    <property type="term" value="P:'de novo' NAD+ biosynthetic process from L-aspartate"/>
    <property type="evidence" value="ECO:0007669"/>
    <property type="project" value="TreeGrafter"/>
</dbReference>
<evidence type="ECO:0000256" key="8">
    <source>
        <dbReference type="ARBA" id="ARBA00023004"/>
    </source>
</evidence>
<evidence type="ECO:0000256" key="7">
    <source>
        <dbReference type="ARBA" id="ARBA00022723"/>
    </source>
</evidence>
<evidence type="ECO:0000256" key="2">
    <source>
        <dbReference type="ARBA" id="ARBA00005065"/>
    </source>
</evidence>
<dbReference type="GO" id="GO:0046872">
    <property type="term" value="F:metal ion binding"/>
    <property type="evidence" value="ECO:0007669"/>
    <property type="project" value="UniProtKB-KW"/>
</dbReference>
<keyword evidence="11" id="KW-1185">Reference proteome</keyword>
<evidence type="ECO:0000256" key="5">
    <source>
        <dbReference type="ARBA" id="ARBA00022642"/>
    </source>
</evidence>
<sequence>MNTQNSYDTIQEIRSRMGSRLTIMGHHYQHETVIRHTELRGDSLELARKTSQVDAEHIVFCGVYFMGESSALLARHGQKIYLPEPDANCVMSQMAPAERVDRVLTALSGRGRRIVPLTYVNSSVAVKAVVGRHGGSVCTSANARTMLEWAFAQGDAVLFIPDKNLAANTADALQIPFEKRHILNIRQNGAAIDFDAADRADLLMWPGCCAIHARFNLRQIATMREAHPGCRIVVHPECSPDVVRQADAAGSTSFIIRYTEEAPEGSTVVVGTEINLVERLAAQYAGRKTVLPLLESACSHMNSVTEEKLAATLTAVENGTCAPVMVPLEMQDNARVALERMLQACA</sequence>
<dbReference type="STRING" id="207559.Dde_1830"/>
<dbReference type="EC" id="2.5.1.72" evidence="3"/>
<dbReference type="RefSeq" id="WP_011367754.1">
    <property type="nucleotide sequence ID" value="NC_007519.1"/>
</dbReference>
<evidence type="ECO:0000313" key="11">
    <source>
        <dbReference type="Proteomes" id="UP000002710"/>
    </source>
</evidence>
<dbReference type="InterPro" id="IPR003473">
    <property type="entry name" value="NadA"/>
</dbReference>
<dbReference type="Pfam" id="PF02445">
    <property type="entry name" value="NadA"/>
    <property type="match status" value="1"/>
</dbReference>
<dbReference type="UniPathway" id="UPA00253">
    <property type="reaction ID" value="UER00327"/>
</dbReference>
<dbReference type="GO" id="GO:0008987">
    <property type="term" value="F:quinolinate synthetase A activity"/>
    <property type="evidence" value="ECO:0007669"/>
    <property type="project" value="InterPro"/>
</dbReference>
<comment type="cofactor">
    <cofactor evidence="1">
        <name>[4Fe-4S] cluster</name>
        <dbReference type="ChEBI" id="CHEBI:49883"/>
    </cofactor>
</comment>
<keyword evidence="4" id="KW-0004">4Fe-4S</keyword>
<dbReference type="HOGENOM" id="CLU_047382_2_0_7"/>
<keyword evidence="8" id="KW-0408">Iron</keyword>
<protein>
    <recommendedName>
        <fullName evidence="3">quinolinate synthase</fullName>
        <ecNumber evidence="3">2.5.1.72</ecNumber>
    </recommendedName>
</protein>
<dbReference type="Gene3D" id="3.40.50.10800">
    <property type="entry name" value="NadA-like"/>
    <property type="match status" value="3"/>
</dbReference>
<dbReference type="InterPro" id="IPR036094">
    <property type="entry name" value="NadA_sf"/>
</dbReference>
<dbReference type="Proteomes" id="UP000002710">
    <property type="component" value="Chromosome"/>
</dbReference>
<evidence type="ECO:0000256" key="4">
    <source>
        <dbReference type="ARBA" id="ARBA00022485"/>
    </source>
</evidence>
<dbReference type="SUPFAM" id="SSF142754">
    <property type="entry name" value="NadA-like"/>
    <property type="match status" value="1"/>
</dbReference>
<accession>Q310L9</accession>
<dbReference type="SMR" id="Q310L9"/>
<name>Q310L9_OLEA2</name>
<comment type="pathway">
    <text evidence="2">Cofactor biosynthesis; NAD(+) biosynthesis; quinolinate from iminoaspartate: step 1/1.</text>
</comment>
<keyword evidence="6 10" id="KW-0808">Transferase</keyword>
<proteinExistence type="predicted"/>
<gene>
    <name evidence="10" type="ordered locus">Dde_1830</name>
</gene>
<evidence type="ECO:0000256" key="9">
    <source>
        <dbReference type="ARBA" id="ARBA00023014"/>
    </source>
</evidence>
<dbReference type="EMBL" id="CP000112">
    <property type="protein sequence ID" value="ABB38627.1"/>
    <property type="molecule type" value="Genomic_DNA"/>
</dbReference>
<evidence type="ECO:0000256" key="3">
    <source>
        <dbReference type="ARBA" id="ARBA00012669"/>
    </source>
</evidence>
<dbReference type="GO" id="GO:0005829">
    <property type="term" value="C:cytosol"/>
    <property type="evidence" value="ECO:0007669"/>
    <property type="project" value="TreeGrafter"/>
</dbReference>
<keyword evidence="5" id="KW-0662">Pyridine nucleotide biosynthesis</keyword>
<organism evidence="10 11">
    <name type="scientific">Oleidesulfovibrio alaskensis (strain ATCC BAA-1058 / DSM 17464 / G20)</name>
    <name type="common">Desulfovibrio alaskensis</name>
    <dbReference type="NCBI Taxonomy" id="207559"/>
    <lineage>
        <taxon>Bacteria</taxon>
        <taxon>Pseudomonadati</taxon>
        <taxon>Thermodesulfobacteriota</taxon>
        <taxon>Desulfovibrionia</taxon>
        <taxon>Desulfovibrionales</taxon>
        <taxon>Desulfovibrionaceae</taxon>
        <taxon>Oleidesulfovibrio</taxon>
    </lineage>
</organism>
<dbReference type="KEGG" id="dde:Dde_1830"/>
<keyword evidence="7" id="KW-0479">Metal-binding</keyword>
<dbReference type="eggNOG" id="COG0379">
    <property type="taxonomic scope" value="Bacteria"/>
</dbReference>
<dbReference type="NCBIfam" id="NF006883">
    <property type="entry name" value="PRK09375.2-4"/>
    <property type="match status" value="1"/>
</dbReference>